<gene>
    <name evidence="6" type="ORF">VB776_10065</name>
</gene>
<keyword evidence="3" id="KW-0731">Sigma factor</keyword>
<dbReference type="InterPro" id="IPR039425">
    <property type="entry name" value="RNA_pol_sigma-70-like"/>
</dbReference>
<organism evidence="6 7">
    <name type="scientific">Arcicella gelida</name>
    <dbReference type="NCBI Taxonomy" id="2984195"/>
    <lineage>
        <taxon>Bacteria</taxon>
        <taxon>Pseudomonadati</taxon>
        <taxon>Bacteroidota</taxon>
        <taxon>Cytophagia</taxon>
        <taxon>Cytophagales</taxon>
        <taxon>Flectobacillaceae</taxon>
        <taxon>Arcicella</taxon>
    </lineage>
</organism>
<evidence type="ECO:0000313" key="7">
    <source>
        <dbReference type="Proteomes" id="UP001303899"/>
    </source>
</evidence>
<comment type="caution">
    <text evidence="6">The sequence shown here is derived from an EMBL/GenBank/DDBJ whole genome shotgun (WGS) entry which is preliminary data.</text>
</comment>
<keyword evidence="7" id="KW-1185">Reference proteome</keyword>
<name>A0ABU5S492_9BACT</name>
<dbReference type="EMBL" id="JAYGIL010000010">
    <property type="protein sequence ID" value="MEA5403260.1"/>
    <property type="molecule type" value="Genomic_DNA"/>
</dbReference>
<dbReference type="RefSeq" id="WP_323328595.1">
    <property type="nucleotide sequence ID" value="NZ_JAYGIL010000010.1"/>
</dbReference>
<proteinExistence type="inferred from homology"/>
<dbReference type="InterPro" id="IPR013249">
    <property type="entry name" value="RNA_pol_sigma70_r4_t2"/>
</dbReference>
<comment type="similarity">
    <text evidence="1">Belongs to the sigma-70 factor family. ECF subfamily.</text>
</comment>
<dbReference type="SUPFAM" id="SSF88659">
    <property type="entry name" value="Sigma3 and sigma4 domains of RNA polymerase sigma factors"/>
    <property type="match status" value="1"/>
</dbReference>
<keyword evidence="2" id="KW-0805">Transcription regulation</keyword>
<dbReference type="Proteomes" id="UP001303899">
    <property type="component" value="Unassembled WGS sequence"/>
</dbReference>
<dbReference type="NCBIfam" id="TIGR02937">
    <property type="entry name" value="sigma70-ECF"/>
    <property type="match status" value="1"/>
</dbReference>
<dbReference type="InterPro" id="IPR036388">
    <property type="entry name" value="WH-like_DNA-bd_sf"/>
</dbReference>
<dbReference type="PANTHER" id="PTHR43133">
    <property type="entry name" value="RNA POLYMERASE ECF-TYPE SIGMA FACTO"/>
    <property type="match status" value="1"/>
</dbReference>
<evidence type="ECO:0000256" key="1">
    <source>
        <dbReference type="ARBA" id="ARBA00010641"/>
    </source>
</evidence>
<dbReference type="SUPFAM" id="SSF88946">
    <property type="entry name" value="Sigma2 domain of RNA polymerase sigma factors"/>
    <property type="match status" value="1"/>
</dbReference>
<evidence type="ECO:0000256" key="4">
    <source>
        <dbReference type="ARBA" id="ARBA00023163"/>
    </source>
</evidence>
<dbReference type="Pfam" id="PF08281">
    <property type="entry name" value="Sigma70_r4_2"/>
    <property type="match status" value="1"/>
</dbReference>
<evidence type="ECO:0000256" key="2">
    <source>
        <dbReference type="ARBA" id="ARBA00023015"/>
    </source>
</evidence>
<evidence type="ECO:0000313" key="6">
    <source>
        <dbReference type="EMBL" id="MEA5403260.1"/>
    </source>
</evidence>
<evidence type="ECO:0000256" key="3">
    <source>
        <dbReference type="ARBA" id="ARBA00023082"/>
    </source>
</evidence>
<dbReference type="InterPro" id="IPR013325">
    <property type="entry name" value="RNA_pol_sigma_r2"/>
</dbReference>
<dbReference type="Gene3D" id="1.10.1740.10">
    <property type="match status" value="1"/>
</dbReference>
<keyword evidence="4" id="KW-0804">Transcription</keyword>
<reference evidence="6 7" key="1">
    <citation type="submission" date="2023-12" db="EMBL/GenBank/DDBJ databases">
        <title>Novel species of the genus Arcicella isolated from rivers.</title>
        <authorList>
            <person name="Lu H."/>
        </authorList>
    </citation>
    <scope>NUCLEOTIDE SEQUENCE [LARGE SCALE GENOMIC DNA]</scope>
    <source>
        <strain evidence="6 7">DC2W</strain>
    </source>
</reference>
<dbReference type="InterPro" id="IPR014284">
    <property type="entry name" value="RNA_pol_sigma-70_dom"/>
</dbReference>
<feature type="domain" description="RNA polymerase sigma factor 70 region 4 type 2" evidence="5">
    <location>
        <begin position="130"/>
        <end position="180"/>
    </location>
</feature>
<evidence type="ECO:0000259" key="5">
    <source>
        <dbReference type="Pfam" id="PF08281"/>
    </source>
</evidence>
<dbReference type="InterPro" id="IPR013324">
    <property type="entry name" value="RNA_pol_sigma_r3/r4-like"/>
</dbReference>
<dbReference type="CDD" id="cd06171">
    <property type="entry name" value="Sigma70_r4"/>
    <property type="match status" value="1"/>
</dbReference>
<protein>
    <submittedName>
        <fullName evidence="6">Sigma-70 family RNA polymerase sigma factor</fullName>
    </submittedName>
</protein>
<sequence>MDSEQIETNIWEAFKKGDEKAYSLIYKQNVGAMYRYGMSLSSLSSYFVFDCIHDVFTEIWDKRNSIVTPNSIRAYLLRALKNRMQNQLLRKESKYMALNEGDFDELWDEAISEETTLLNNVDGFSKEELVNKLISELPPRQQEALRLRFVEDLEYNEVANVMSINRQSAQNLVVRAVEKLRKSLPMLKL</sequence>
<dbReference type="PANTHER" id="PTHR43133:SF46">
    <property type="entry name" value="RNA POLYMERASE SIGMA-70 FACTOR ECF SUBFAMILY"/>
    <property type="match status" value="1"/>
</dbReference>
<dbReference type="Gene3D" id="1.10.10.10">
    <property type="entry name" value="Winged helix-like DNA-binding domain superfamily/Winged helix DNA-binding domain"/>
    <property type="match status" value="1"/>
</dbReference>
<accession>A0ABU5S492</accession>